<evidence type="ECO:0000313" key="2">
    <source>
        <dbReference type="Proteomes" id="UP000050509"/>
    </source>
</evidence>
<dbReference type="AlphaFoldDB" id="A0A0P9DB50"/>
<dbReference type="EMBL" id="LJCR01000378">
    <property type="protein sequence ID" value="KPV52974.1"/>
    <property type="molecule type" value="Genomic_DNA"/>
</dbReference>
<proteinExistence type="predicted"/>
<accession>A0A0P9DB50</accession>
<evidence type="ECO:0000313" key="1">
    <source>
        <dbReference type="EMBL" id="KPV52974.1"/>
    </source>
</evidence>
<dbReference type="Proteomes" id="UP000050509">
    <property type="component" value="Unassembled WGS sequence"/>
</dbReference>
<comment type="caution">
    <text evidence="1">The sequence shown here is derived from an EMBL/GenBank/DDBJ whole genome shotgun (WGS) entry which is preliminary data.</text>
</comment>
<protein>
    <submittedName>
        <fullName evidence="1">Uncharacterized protein</fullName>
    </submittedName>
</protein>
<keyword evidence="2" id="KW-1185">Reference proteome</keyword>
<gene>
    <name evidence="1" type="ORF">SE17_12320</name>
</gene>
<name>A0A0P9DB50_9CHLR</name>
<reference evidence="1 2" key="1">
    <citation type="submission" date="2015-09" db="EMBL/GenBank/DDBJ databases">
        <title>Draft genome sequence of Kouleothrix aurantiaca JCM 19913.</title>
        <authorList>
            <person name="Hemp J."/>
        </authorList>
    </citation>
    <scope>NUCLEOTIDE SEQUENCE [LARGE SCALE GENOMIC DNA]</scope>
    <source>
        <strain evidence="1 2">COM-B</strain>
    </source>
</reference>
<organism evidence="1 2">
    <name type="scientific">Kouleothrix aurantiaca</name>
    <dbReference type="NCBI Taxonomy" id="186479"/>
    <lineage>
        <taxon>Bacteria</taxon>
        <taxon>Bacillati</taxon>
        <taxon>Chloroflexota</taxon>
        <taxon>Chloroflexia</taxon>
        <taxon>Chloroflexales</taxon>
        <taxon>Roseiflexineae</taxon>
        <taxon>Roseiflexaceae</taxon>
        <taxon>Kouleothrix</taxon>
    </lineage>
</organism>
<sequence>MTQREIVYDESRLLYIGLLSRTPNTIFTGNYTDLRQDVAQEFYNEDRYGTLIYEAIFTIQQALHEALPRVKSTFTSKTDVIGIERLYGRNPAYRSFVAILALCATLNEDITKGEQETAADYARLKAFFGKTIRLLNGDKKKFYQFFRLACKVWMDEVMPANRNEDDLRQYMSPDSKRSKFSGMLRTVHRELAVYEQMRKEDLEN</sequence>